<dbReference type="Pfam" id="PF04149">
    <property type="entry name" value="DUF397"/>
    <property type="match status" value="1"/>
</dbReference>
<feature type="region of interest" description="Disordered" evidence="1">
    <location>
        <begin position="1"/>
        <end position="23"/>
    </location>
</feature>
<name>A0A1I5TAU8_9ACTN</name>
<organism evidence="3 4">
    <name type="scientific">Actinomadura madurae</name>
    <dbReference type="NCBI Taxonomy" id="1993"/>
    <lineage>
        <taxon>Bacteria</taxon>
        <taxon>Bacillati</taxon>
        <taxon>Actinomycetota</taxon>
        <taxon>Actinomycetes</taxon>
        <taxon>Streptosporangiales</taxon>
        <taxon>Thermomonosporaceae</taxon>
        <taxon>Actinomadura</taxon>
    </lineage>
</organism>
<dbReference type="RefSeq" id="WP_075023913.1">
    <property type="nucleotide sequence ID" value="NZ_FOVH01000017.1"/>
</dbReference>
<accession>A0A1I5TAU8</accession>
<dbReference type="EMBL" id="FOVH01000017">
    <property type="protein sequence ID" value="SFP80179.1"/>
    <property type="molecule type" value="Genomic_DNA"/>
</dbReference>
<protein>
    <recommendedName>
        <fullName evidence="2">DUF397 domain-containing protein</fullName>
    </recommendedName>
</protein>
<reference evidence="3 4" key="1">
    <citation type="submission" date="2016-10" db="EMBL/GenBank/DDBJ databases">
        <authorList>
            <person name="de Groot N.N."/>
        </authorList>
    </citation>
    <scope>NUCLEOTIDE SEQUENCE [LARGE SCALE GENOMIC DNA]</scope>
    <source>
        <strain evidence="3 4">DSM 43067</strain>
    </source>
</reference>
<dbReference type="STRING" id="1993.SAMN04489713_117218"/>
<evidence type="ECO:0000259" key="2">
    <source>
        <dbReference type="Pfam" id="PF04149"/>
    </source>
</evidence>
<dbReference type="Proteomes" id="UP000183413">
    <property type="component" value="Unassembled WGS sequence"/>
</dbReference>
<sequence length="60" mass="6484">MEIAKVAWRKSSHSTNNGGDCVELTSTPSTVAVRDSKNPDGPELLVTRKAFAALLSELKR</sequence>
<keyword evidence="4" id="KW-1185">Reference proteome</keyword>
<evidence type="ECO:0000313" key="4">
    <source>
        <dbReference type="Proteomes" id="UP000183413"/>
    </source>
</evidence>
<dbReference type="AlphaFoldDB" id="A0A1I5TAU8"/>
<feature type="domain" description="DUF397" evidence="2">
    <location>
        <begin position="7"/>
        <end position="59"/>
    </location>
</feature>
<evidence type="ECO:0000313" key="3">
    <source>
        <dbReference type="EMBL" id="SFP80179.1"/>
    </source>
</evidence>
<dbReference type="OrthoDB" id="3483392at2"/>
<gene>
    <name evidence="3" type="ORF">SAMN04489713_117218</name>
</gene>
<dbReference type="InParanoid" id="A0A1I5TAU8"/>
<feature type="compositionally biased region" description="Polar residues" evidence="1">
    <location>
        <begin position="13"/>
        <end position="23"/>
    </location>
</feature>
<dbReference type="InterPro" id="IPR007278">
    <property type="entry name" value="DUF397"/>
</dbReference>
<proteinExistence type="predicted"/>
<evidence type="ECO:0000256" key="1">
    <source>
        <dbReference type="SAM" id="MobiDB-lite"/>
    </source>
</evidence>